<proteinExistence type="predicted"/>
<evidence type="ECO:0000313" key="2">
    <source>
        <dbReference type="EMBL" id="KKL73425.1"/>
    </source>
</evidence>
<feature type="domain" description="MrfA-like Zn-binding" evidence="1">
    <location>
        <begin position="120"/>
        <end position="220"/>
    </location>
</feature>
<gene>
    <name evidence="2" type="ORF">LCGC14_2075030</name>
</gene>
<dbReference type="InterPro" id="IPR018973">
    <property type="entry name" value="MZB"/>
</dbReference>
<dbReference type="EMBL" id="LAZR01024961">
    <property type="protein sequence ID" value="KKL73425.1"/>
    <property type="molecule type" value="Genomic_DNA"/>
</dbReference>
<comment type="caution">
    <text evidence="2">The sequence shown here is derived from an EMBL/GenBank/DDBJ whole genome shotgun (WGS) entry which is preliminary data.</text>
</comment>
<dbReference type="AlphaFoldDB" id="A0A0F9GVL2"/>
<sequence length="243" mass="27391">RRVPYTKDSTKNTVASKVVDIGEQIGVHIWYPAFRSFGEGIFITFTEGDEDFPNINNYINRTKFLNKIQNGAGLNEDAKSIIDAWKAISSWENNNQKEEGEIVDWSSINREPLFVWLHTLSHTLIKNISIYAGYNSASIRERIYVKKDKTGTVINGGILIYVTSIGSDGGMGGLIQLADVISDILEKSIESLTFCSNDPLCDEKKKEISMKNGAGCHSCLLISETSCEHRNFYLDRHLITRFR</sequence>
<reference evidence="2" key="1">
    <citation type="journal article" date="2015" name="Nature">
        <title>Complex archaea that bridge the gap between prokaryotes and eukaryotes.</title>
        <authorList>
            <person name="Spang A."/>
            <person name="Saw J.H."/>
            <person name="Jorgensen S.L."/>
            <person name="Zaremba-Niedzwiedzka K."/>
            <person name="Martijn J."/>
            <person name="Lind A.E."/>
            <person name="van Eijk R."/>
            <person name="Schleper C."/>
            <person name="Guy L."/>
            <person name="Ettema T.J."/>
        </authorList>
    </citation>
    <scope>NUCLEOTIDE SEQUENCE</scope>
</reference>
<dbReference type="Pfam" id="PF09369">
    <property type="entry name" value="MZB"/>
    <property type="match status" value="1"/>
</dbReference>
<name>A0A0F9GVL2_9ZZZZ</name>
<organism evidence="2">
    <name type="scientific">marine sediment metagenome</name>
    <dbReference type="NCBI Taxonomy" id="412755"/>
    <lineage>
        <taxon>unclassified sequences</taxon>
        <taxon>metagenomes</taxon>
        <taxon>ecological metagenomes</taxon>
    </lineage>
</organism>
<feature type="non-terminal residue" evidence="2">
    <location>
        <position position="1"/>
    </location>
</feature>
<accession>A0A0F9GVL2</accession>
<protein>
    <recommendedName>
        <fullName evidence="1">MrfA-like Zn-binding domain-containing protein</fullName>
    </recommendedName>
</protein>
<evidence type="ECO:0000259" key="1">
    <source>
        <dbReference type="Pfam" id="PF09369"/>
    </source>
</evidence>